<evidence type="ECO:0000259" key="11">
    <source>
        <dbReference type="Pfam" id="PF01619"/>
    </source>
</evidence>
<dbReference type="EMBL" id="VTES01000001">
    <property type="protein sequence ID" value="TYS65914.1"/>
    <property type="molecule type" value="Genomic_DNA"/>
</dbReference>
<evidence type="ECO:0000256" key="7">
    <source>
        <dbReference type="ARBA" id="ARBA00023062"/>
    </source>
</evidence>
<evidence type="ECO:0000256" key="4">
    <source>
        <dbReference type="ARBA" id="ARBA00022741"/>
    </source>
</evidence>
<comment type="cofactor">
    <cofactor evidence="10">
        <name>FAD</name>
        <dbReference type="ChEBI" id="CHEBI:57692"/>
    </cofactor>
    <text evidence="10">Binds 1 FAD per subunit.</text>
</comment>
<reference evidence="12 13" key="1">
    <citation type="submission" date="2019-08" db="EMBL/GenBank/DDBJ databases">
        <title>Bacillus genomes from the desert of Cuatro Cienegas, Coahuila.</title>
        <authorList>
            <person name="Olmedo-Alvarez G."/>
        </authorList>
    </citation>
    <scope>NUCLEOTIDE SEQUENCE [LARGE SCALE GENOMIC DNA]</scope>
    <source>
        <strain evidence="12 13">CH37_1T</strain>
    </source>
</reference>
<dbReference type="Proteomes" id="UP000323732">
    <property type="component" value="Unassembled WGS sequence"/>
</dbReference>
<dbReference type="GO" id="GO:0004657">
    <property type="term" value="F:proline dehydrogenase activity"/>
    <property type="evidence" value="ECO:0007669"/>
    <property type="project" value="UniProtKB-EC"/>
</dbReference>
<evidence type="ECO:0000256" key="8">
    <source>
        <dbReference type="ARBA" id="ARBA00048779"/>
    </source>
</evidence>
<feature type="binding site" evidence="10">
    <location>
        <position position="133"/>
    </location>
    <ligand>
        <name>FAD</name>
        <dbReference type="ChEBI" id="CHEBI:57692"/>
    </ligand>
</feature>
<dbReference type="PANTHER" id="PTHR13914">
    <property type="entry name" value="PROLINE OXIDASE"/>
    <property type="match status" value="1"/>
</dbReference>
<organism evidence="12 13">
    <name type="scientific">Bacillus infantis</name>
    <dbReference type="NCBI Taxonomy" id="324767"/>
    <lineage>
        <taxon>Bacteria</taxon>
        <taxon>Bacillati</taxon>
        <taxon>Bacillota</taxon>
        <taxon>Bacilli</taxon>
        <taxon>Bacillales</taxon>
        <taxon>Bacillaceae</taxon>
        <taxon>Bacillus</taxon>
    </lineage>
</organism>
<feature type="binding site" evidence="10">
    <location>
        <begin position="224"/>
        <end position="225"/>
    </location>
    <ligand>
        <name>FAD</name>
        <dbReference type="ChEBI" id="CHEBI:57692"/>
    </ligand>
</feature>
<comment type="pathway">
    <text evidence="1">Amino-acid degradation; L-proline degradation into L-glutamate; L-glutamate from L-proline: step 1/2.</text>
</comment>
<feature type="binding site" evidence="9">
    <location>
        <position position="287"/>
    </location>
    <ligand>
        <name>substrate</name>
    </ligand>
</feature>
<dbReference type="PANTHER" id="PTHR13914:SF0">
    <property type="entry name" value="PROLINE DEHYDROGENASE 1, MITOCHONDRIAL"/>
    <property type="match status" value="1"/>
</dbReference>
<feature type="binding site" evidence="9">
    <location>
        <position position="98"/>
    </location>
    <ligand>
        <name>substrate</name>
    </ligand>
</feature>
<feature type="binding site" evidence="10">
    <location>
        <position position="161"/>
    </location>
    <ligand>
        <name>FAD</name>
        <dbReference type="ChEBI" id="CHEBI:57692"/>
    </ligand>
</feature>
<dbReference type="UniPathway" id="UPA00261">
    <property type="reaction ID" value="UER00373"/>
</dbReference>
<dbReference type="EC" id="1.5.5.2" evidence="2"/>
<comment type="caution">
    <text evidence="12">The sequence shown here is derived from an EMBL/GenBank/DDBJ whole genome shotgun (WGS) entry which is preliminary data.</text>
</comment>
<gene>
    <name evidence="12" type="ORF">FZD47_00010</name>
</gene>
<accession>A0A5D4SV91</accession>
<evidence type="ECO:0000256" key="6">
    <source>
        <dbReference type="ARBA" id="ARBA00023002"/>
    </source>
</evidence>
<keyword evidence="6" id="KW-0560">Oxidoreductase</keyword>
<dbReference type="PIRSF" id="PIRSF000196">
    <property type="entry name" value="Pro_dehydrog"/>
    <property type="match status" value="1"/>
</dbReference>
<feature type="binding site" evidence="10">
    <location>
        <position position="199"/>
    </location>
    <ligand>
        <name>FAD</name>
        <dbReference type="ChEBI" id="CHEBI:57692"/>
    </ligand>
</feature>
<evidence type="ECO:0000256" key="5">
    <source>
        <dbReference type="ARBA" id="ARBA00022827"/>
    </source>
</evidence>
<sequence>MEQVMRDFFLFLSKNKSLTKLAKKYGLRFGASRFVAGEMISQAVNVIKDLNSKGLVVTIDYLGEFVDNEAEAREMADNSILAIEAIGREGINSQLSLKMTSMGLDISDDVVMGNMRRILEAAKKNGVFVTIDMEDYSRCQKTLDIFKQLKSEYDNIGTVIQAYLYRTEGDMDDLNQYSPNLRLVKGAYKESPEVAFPEKKDVDENFKKIIKMHLLNGNYTAVATHDDAIIDYTKQLVRDHNIPNSQFEFQMLYGIRNERQLELANEGYKMRVYVPYGTDWYGYFMRRLAERPANVAFVLKGMVKK</sequence>
<feature type="domain" description="Proline dehydrogenase" evidence="11">
    <location>
        <begin position="45"/>
        <end position="298"/>
    </location>
</feature>
<evidence type="ECO:0000256" key="3">
    <source>
        <dbReference type="ARBA" id="ARBA00022630"/>
    </source>
</evidence>
<dbReference type="GO" id="GO:0000166">
    <property type="term" value="F:nucleotide binding"/>
    <property type="evidence" value="ECO:0007669"/>
    <property type="project" value="UniProtKB-KW"/>
</dbReference>
<dbReference type="Pfam" id="PF01619">
    <property type="entry name" value="Pro_dh"/>
    <property type="match status" value="1"/>
</dbReference>
<keyword evidence="5 10" id="KW-0274">FAD</keyword>
<keyword evidence="4 10" id="KW-0547">Nucleotide-binding</keyword>
<name>A0A5D4SV91_9BACI</name>
<evidence type="ECO:0000313" key="13">
    <source>
        <dbReference type="Proteomes" id="UP000323732"/>
    </source>
</evidence>
<evidence type="ECO:0000256" key="10">
    <source>
        <dbReference type="PIRSR" id="PIRSR000196-2"/>
    </source>
</evidence>
<keyword evidence="3" id="KW-0285">Flavoprotein</keyword>
<dbReference type="AlphaFoldDB" id="A0A5D4SV91"/>
<feature type="binding site" evidence="9">
    <location>
        <position position="286"/>
    </location>
    <ligand>
        <name>substrate</name>
    </ligand>
</feature>
<protein>
    <recommendedName>
        <fullName evidence="2">proline dehydrogenase</fullName>
        <ecNumber evidence="2">1.5.5.2</ecNumber>
    </recommendedName>
</protein>
<proteinExistence type="predicted"/>
<feature type="binding site" evidence="10">
    <location>
        <begin position="185"/>
        <end position="187"/>
    </location>
    <ligand>
        <name>FAD</name>
        <dbReference type="ChEBI" id="CHEBI:57692"/>
    </ligand>
</feature>
<dbReference type="InterPro" id="IPR008219">
    <property type="entry name" value="PRODH_bac_arc"/>
</dbReference>
<evidence type="ECO:0000313" key="12">
    <source>
        <dbReference type="EMBL" id="TYS65914.1"/>
    </source>
</evidence>
<dbReference type="GO" id="GO:0010133">
    <property type="term" value="P:L-proline catabolic process to L-glutamate"/>
    <property type="evidence" value="ECO:0007669"/>
    <property type="project" value="UniProtKB-UniPathway"/>
</dbReference>
<evidence type="ECO:0000256" key="1">
    <source>
        <dbReference type="ARBA" id="ARBA00004739"/>
    </source>
</evidence>
<dbReference type="Gene3D" id="3.20.20.220">
    <property type="match status" value="1"/>
</dbReference>
<dbReference type="InterPro" id="IPR002872">
    <property type="entry name" value="Proline_DH_dom"/>
</dbReference>
<comment type="catalytic activity">
    <reaction evidence="8">
        <text>L-proline + a quinone = (S)-1-pyrroline-5-carboxylate + a quinol + H(+)</text>
        <dbReference type="Rhea" id="RHEA:23784"/>
        <dbReference type="ChEBI" id="CHEBI:15378"/>
        <dbReference type="ChEBI" id="CHEBI:17388"/>
        <dbReference type="ChEBI" id="CHEBI:24646"/>
        <dbReference type="ChEBI" id="CHEBI:60039"/>
        <dbReference type="ChEBI" id="CHEBI:132124"/>
        <dbReference type="EC" id="1.5.5.2"/>
    </reaction>
</comment>
<evidence type="ECO:0000256" key="2">
    <source>
        <dbReference type="ARBA" id="ARBA00012695"/>
    </source>
</evidence>
<keyword evidence="7" id="KW-0642">Proline metabolism</keyword>
<dbReference type="InterPro" id="IPR015659">
    <property type="entry name" value="Proline_oxidase"/>
</dbReference>
<evidence type="ECO:0000256" key="9">
    <source>
        <dbReference type="PIRSR" id="PIRSR000196-1"/>
    </source>
</evidence>
<dbReference type="SUPFAM" id="SSF51730">
    <property type="entry name" value="FAD-linked oxidoreductase"/>
    <property type="match status" value="1"/>
</dbReference>
<dbReference type="InterPro" id="IPR029041">
    <property type="entry name" value="FAD-linked_oxidoreductase-like"/>
</dbReference>
<dbReference type="RefSeq" id="WP_009793154.1">
    <property type="nucleotide sequence ID" value="NZ_JAWVOZ010000001.1"/>
</dbReference>